<keyword evidence="6" id="KW-1185">Reference proteome</keyword>
<keyword evidence="2 4" id="KW-0479">Metal-binding</keyword>
<dbReference type="PROSITE" id="PS01137">
    <property type="entry name" value="TATD_1"/>
    <property type="match status" value="1"/>
</dbReference>
<dbReference type="InterPro" id="IPR001130">
    <property type="entry name" value="TatD-like"/>
</dbReference>
<evidence type="ECO:0000313" key="5">
    <source>
        <dbReference type="EMBL" id="MCJ8500963.1"/>
    </source>
</evidence>
<sequence length="267" mass="29987">MDSLESMNIFDSHCHLDDKGYEGDLDGVVARARQAGVIAMMAVGIDLPTSQRAVALAERYAGIHASVGLHPHDARNGSSALMEDLKALAAHPKVRAWGETGLDFNRMHSPRKDQELWFEQQLILGEALGLPMIFHERDSEGRFLELLAAHWTPARQGVVHCFSGTEAELERYLAMGLHIGITGILTIQSRGRELRRLVRRIPADRLLVETDAPYLTPTPERNKFRRNEPAFVRTVLLKLAEVRQETPETLALTVWRNTCRLYGVAEH</sequence>
<dbReference type="InterPro" id="IPR015991">
    <property type="entry name" value="TatD/YcfH-like"/>
</dbReference>
<accession>A0AA41R8T5</accession>
<evidence type="ECO:0000256" key="2">
    <source>
        <dbReference type="ARBA" id="ARBA00022723"/>
    </source>
</evidence>
<dbReference type="Gene3D" id="3.20.20.140">
    <property type="entry name" value="Metal-dependent hydrolases"/>
    <property type="match status" value="1"/>
</dbReference>
<dbReference type="PANTHER" id="PTHR46124">
    <property type="entry name" value="D-AMINOACYL-TRNA DEACYLASE"/>
    <property type="match status" value="1"/>
</dbReference>
<dbReference type="Pfam" id="PF01026">
    <property type="entry name" value="TatD_DNase"/>
    <property type="match status" value="1"/>
</dbReference>
<dbReference type="RefSeq" id="WP_246906887.1">
    <property type="nucleotide sequence ID" value="NZ_JALJRB010000009.1"/>
</dbReference>
<dbReference type="InterPro" id="IPR032466">
    <property type="entry name" value="Metal_Hydrolase"/>
</dbReference>
<dbReference type="GO" id="GO:0005829">
    <property type="term" value="C:cytosol"/>
    <property type="evidence" value="ECO:0007669"/>
    <property type="project" value="TreeGrafter"/>
</dbReference>
<dbReference type="AlphaFoldDB" id="A0AA41R8T5"/>
<dbReference type="GO" id="GO:0016788">
    <property type="term" value="F:hydrolase activity, acting on ester bonds"/>
    <property type="evidence" value="ECO:0007669"/>
    <property type="project" value="InterPro"/>
</dbReference>
<dbReference type="PIRSF" id="PIRSF005902">
    <property type="entry name" value="DNase_TatD"/>
    <property type="match status" value="1"/>
</dbReference>
<reference evidence="5" key="1">
    <citation type="submission" date="2022-04" db="EMBL/GenBank/DDBJ databases">
        <title>Desulfatitalea alkaliphila sp. nov., a novel anaerobic sulfate-reducing bacterium isolated from terrestrial mud volcano, Taman Peninsula, Russia.</title>
        <authorList>
            <person name="Khomyakova M.A."/>
            <person name="Merkel A.Y."/>
            <person name="Slobodkin A.I."/>
        </authorList>
    </citation>
    <scope>NUCLEOTIDE SEQUENCE</scope>
    <source>
        <strain evidence="5">M08but</strain>
    </source>
</reference>
<dbReference type="PROSITE" id="PS01091">
    <property type="entry name" value="TATD_3"/>
    <property type="match status" value="1"/>
</dbReference>
<feature type="binding site" evidence="4">
    <location>
        <position position="15"/>
    </location>
    <ligand>
        <name>a divalent metal cation</name>
        <dbReference type="ChEBI" id="CHEBI:60240"/>
        <label>1</label>
    </ligand>
</feature>
<dbReference type="EMBL" id="JALJRB010000009">
    <property type="protein sequence ID" value="MCJ8500963.1"/>
    <property type="molecule type" value="Genomic_DNA"/>
</dbReference>
<dbReference type="GO" id="GO:0004536">
    <property type="term" value="F:DNA nuclease activity"/>
    <property type="evidence" value="ECO:0007669"/>
    <property type="project" value="InterPro"/>
</dbReference>
<dbReference type="SUPFAM" id="SSF51556">
    <property type="entry name" value="Metallo-dependent hydrolases"/>
    <property type="match status" value="1"/>
</dbReference>
<feature type="binding site" evidence="4">
    <location>
        <position position="13"/>
    </location>
    <ligand>
        <name>a divalent metal cation</name>
        <dbReference type="ChEBI" id="CHEBI:60240"/>
        <label>1</label>
    </ligand>
</feature>
<keyword evidence="3 5" id="KW-0378">Hydrolase</keyword>
<feature type="binding site" evidence="4">
    <location>
        <position position="99"/>
    </location>
    <ligand>
        <name>a divalent metal cation</name>
        <dbReference type="ChEBI" id="CHEBI:60240"/>
        <label>1</label>
    </ligand>
</feature>
<dbReference type="CDD" id="cd01310">
    <property type="entry name" value="TatD_DNAse"/>
    <property type="match status" value="1"/>
</dbReference>
<evidence type="ECO:0000313" key="6">
    <source>
        <dbReference type="Proteomes" id="UP001165427"/>
    </source>
</evidence>
<feature type="binding site" evidence="4">
    <location>
        <position position="135"/>
    </location>
    <ligand>
        <name>a divalent metal cation</name>
        <dbReference type="ChEBI" id="CHEBI:60240"/>
        <label>2</label>
    </ligand>
</feature>
<dbReference type="InterPro" id="IPR018228">
    <property type="entry name" value="DNase_TatD-rel_CS"/>
</dbReference>
<dbReference type="NCBIfam" id="TIGR00010">
    <property type="entry name" value="YchF/TatD family DNA exonuclease"/>
    <property type="match status" value="1"/>
</dbReference>
<protein>
    <submittedName>
        <fullName evidence="5">TatD family hydrolase</fullName>
    </submittedName>
</protein>
<dbReference type="PANTHER" id="PTHR46124:SF2">
    <property type="entry name" value="D-AMINOACYL-TRNA DEACYLASE"/>
    <property type="match status" value="1"/>
</dbReference>
<feature type="binding site" evidence="4">
    <location>
        <position position="160"/>
    </location>
    <ligand>
        <name>a divalent metal cation</name>
        <dbReference type="ChEBI" id="CHEBI:60240"/>
        <label>2</label>
    </ligand>
</feature>
<comment type="similarity">
    <text evidence="1">Belongs to the metallo-dependent hydrolases superfamily. TatD-type hydrolase family.</text>
</comment>
<evidence type="ECO:0000256" key="1">
    <source>
        <dbReference type="ARBA" id="ARBA00009275"/>
    </source>
</evidence>
<dbReference type="FunFam" id="3.20.20.140:FF:000005">
    <property type="entry name" value="TatD family hydrolase"/>
    <property type="match status" value="1"/>
</dbReference>
<feature type="binding site" evidence="4">
    <location>
        <position position="211"/>
    </location>
    <ligand>
        <name>a divalent metal cation</name>
        <dbReference type="ChEBI" id="CHEBI:60240"/>
        <label>1</label>
    </ligand>
</feature>
<evidence type="ECO:0000256" key="4">
    <source>
        <dbReference type="PIRSR" id="PIRSR005902-1"/>
    </source>
</evidence>
<gene>
    <name evidence="5" type="ORF">MRX98_10300</name>
</gene>
<evidence type="ECO:0000256" key="3">
    <source>
        <dbReference type="ARBA" id="ARBA00022801"/>
    </source>
</evidence>
<name>A0AA41R8T5_9BACT</name>
<proteinExistence type="inferred from homology"/>
<comment type="caution">
    <text evidence="5">The sequence shown here is derived from an EMBL/GenBank/DDBJ whole genome shotgun (WGS) entry which is preliminary data.</text>
</comment>
<dbReference type="Proteomes" id="UP001165427">
    <property type="component" value="Unassembled WGS sequence"/>
</dbReference>
<dbReference type="GO" id="GO:0046872">
    <property type="term" value="F:metal ion binding"/>
    <property type="evidence" value="ECO:0007669"/>
    <property type="project" value="UniProtKB-KW"/>
</dbReference>
<organism evidence="5 6">
    <name type="scientific">Desulfatitalea alkaliphila</name>
    <dbReference type="NCBI Taxonomy" id="2929485"/>
    <lineage>
        <taxon>Bacteria</taxon>
        <taxon>Pseudomonadati</taxon>
        <taxon>Thermodesulfobacteriota</taxon>
        <taxon>Desulfobacteria</taxon>
        <taxon>Desulfobacterales</taxon>
        <taxon>Desulfosarcinaceae</taxon>
        <taxon>Desulfatitalea</taxon>
    </lineage>
</organism>